<dbReference type="AlphaFoldDB" id="A0A0A7ELZ6"/>
<feature type="transmembrane region" description="Helical" evidence="1">
    <location>
        <begin position="68"/>
        <end position="89"/>
    </location>
</feature>
<reference evidence="2 3" key="1">
    <citation type="submission" date="2014-11" db="EMBL/GenBank/DDBJ databases">
        <title>Complete Genome Sequence of Pseudoalteromonas sp. Strain OCN003 Isolated from Kaneohe Bay, Oahu, Hawaii.</title>
        <authorList>
            <person name="Beurmann S."/>
            <person name="Videau P."/>
            <person name="Ushijima B."/>
            <person name="Smith A.M."/>
            <person name="Aeby G.S."/>
            <person name="Callahan S.M."/>
            <person name="Belcaid M."/>
        </authorList>
    </citation>
    <scope>NUCLEOTIDE SEQUENCE [LARGE SCALE GENOMIC DNA]</scope>
    <source>
        <strain evidence="2 3">OCN003</strain>
    </source>
</reference>
<keyword evidence="3" id="KW-1185">Reference proteome</keyword>
<dbReference type="HOGENOM" id="CLU_135628_0_1_6"/>
<feature type="transmembrane region" description="Helical" evidence="1">
    <location>
        <begin position="12"/>
        <end position="30"/>
    </location>
</feature>
<name>A0A0A7ELZ6_9GAMM</name>
<organism evidence="2 3">
    <name type="scientific">Pseudoalteromonas piratica</name>
    <dbReference type="NCBI Taxonomy" id="1348114"/>
    <lineage>
        <taxon>Bacteria</taxon>
        <taxon>Pseudomonadati</taxon>
        <taxon>Pseudomonadota</taxon>
        <taxon>Gammaproteobacteria</taxon>
        <taxon>Alteromonadales</taxon>
        <taxon>Pseudoalteromonadaceae</taxon>
        <taxon>Pseudoalteromonas</taxon>
    </lineage>
</organism>
<evidence type="ECO:0000256" key="1">
    <source>
        <dbReference type="SAM" id="Phobius"/>
    </source>
</evidence>
<dbReference type="GO" id="GO:0016020">
    <property type="term" value="C:membrane"/>
    <property type="evidence" value="ECO:0007669"/>
    <property type="project" value="InterPro"/>
</dbReference>
<protein>
    <recommendedName>
        <fullName evidence="4">MerC domain-containing protein</fullName>
    </recommendedName>
</protein>
<proteinExistence type="predicted"/>
<dbReference type="eggNOG" id="ENOG5032SIS">
    <property type="taxonomic scope" value="Bacteria"/>
</dbReference>
<dbReference type="KEGG" id="pseo:OM33_19860"/>
<feature type="transmembrane region" description="Helical" evidence="1">
    <location>
        <begin position="42"/>
        <end position="61"/>
    </location>
</feature>
<evidence type="ECO:0000313" key="2">
    <source>
        <dbReference type="EMBL" id="AIY67700.1"/>
    </source>
</evidence>
<dbReference type="EMBL" id="CP009889">
    <property type="protein sequence ID" value="AIY67700.1"/>
    <property type="molecule type" value="Genomic_DNA"/>
</dbReference>
<evidence type="ECO:0000313" key="3">
    <source>
        <dbReference type="Proteomes" id="UP000030341"/>
    </source>
</evidence>
<accession>A0A0A7ELZ6</accession>
<gene>
    <name evidence="2" type="ORF">OM33_19860</name>
</gene>
<dbReference type="OrthoDB" id="34373at2"/>
<keyword evidence="1" id="KW-1133">Transmembrane helix</keyword>
<dbReference type="InterPro" id="IPR004891">
    <property type="entry name" value="Mercury-R_MerC"/>
</dbReference>
<dbReference type="Proteomes" id="UP000030341">
    <property type="component" value="Chromosome 2"/>
</dbReference>
<dbReference type="STRING" id="1348114.OM33_19860"/>
<feature type="transmembrane region" description="Helical" evidence="1">
    <location>
        <begin position="95"/>
        <end position="113"/>
    </location>
</feature>
<sequence length="130" mass="14382">MQQRLDKLAISISSLCIVHCLLLPIGIVLIPSIGLQTLADEAFHQMLIVAVLLTSCSALFMGCRQHKVWRVLTWGVSGLFLLIAAVLFGHDFGELFEKGLTLIGSLFVIIGHVQNYRLCKQLACSHNHDE</sequence>
<dbReference type="Pfam" id="PF03203">
    <property type="entry name" value="MerC"/>
    <property type="match status" value="1"/>
</dbReference>
<keyword evidence="1" id="KW-0472">Membrane</keyword>
<keyword evidence="1" id="KW-0812">Transmembrane</keyword>
<evidence type="ECO:0008006" key="4">
    <source>
        <dbReference type="Google" id="ProtNLM"/>
    </source>
</evidence>
<dbReference type="RefSeq" id="WP_040137021.1">
    <property type="nucleotide sequence ID" value="NZ_CP009889.1"/>
</dbReference>
<dbReference type="GO" id="GO:0015097">
    <property type="term" value="F:mercury ion transmembrane transporter activity"/>
    <property type="evidence" value="ECO:0007669"/>
    <property type="project" value="InterPro"/>
</dbReference>